<reference evidence="1 2" key="1">
    <citation type="submission" date="2023-02" db="EMBL/GenBank/DDBJ databases">
        <title>Genome sequence of Mucilaginibacter jinjuensis strain KACC 16571.</title>
        <authorList>
            <person name="Kim S."/>
            <person name="Heo J."/>
            <person name="Kwon S.-W."/>
        </authorList>
    </citation>
    <scope>NUCLEOTIDE SEQUENCE [LARGE SCALE GENOMIC DNA]</scope>
    <source>
        <strain evidence="1 2">KACC 16571</strain>
    </source>
</reference>
<proteinExistence type="predicted"/>
<gene>
    <name evidence="1" type="ORF">PQO05_18330</name>
</gene>
<evidence type="ECO:0000313" key="2">
    <source>
        <dbReference type="Proteomes" id="UP001216139"/>
    </source>
</evidence>
<evidence type="ECO:0000313" key="1">
    <source>
        <dbReference type="EMBL" id="WCT10697.1"/>
    </source>
</evidence>
<dbReference type="EMBL" id="CP117167">
    <property type="protein sequence ID" value="WCT10697.1"/>
    <property type="molecule type" value="Genomic_DNA"/>
</dbReference>
<name>A0ABY7T2S1_9SPHI</name>
<dbReference type="RefSeq" id="WP_273628889.1">
    <property type="nucleotide sequence ID" value="NZ_CP117167.1"/>
</dbReference>
<accession>A0ABY7T2S1</accession>
<sequence length="239" mass="27652">MNDLLKLTLDAHGGIEAWKRFKSISAELKVRGVAWELRQQTGVLDNINVTVSTDRQFATFYPFVKETWHNTFEPDRVSIMEGNKTIEAMDNPRASFAGFNYNDPWSLLQLTYFSGYAIWNYLCAPFFFADPAFKVAEIEPWQENGKVYRCLQVTFPKHLATHSRVEKLYINEDGLIDRLDYEVEVVGNTAAANYIENYIIFQGIKFGTKRRVYMRQEDNTPKLPSPELIAIDMSNIVLR</sequence>
<organism evidence="1 2">
    <name type="scientific">Mucilaginibacter jinjuensis</name>
    <dbReference type="NCBI Taxonomy" id="1176721"/>
    <lineage>
        <taxon>Bacteria</taxon>
        <taxon>Pseudomonadati</taxon>
        <taxon>Bacteroidota</taxon>
        <taxon>Sphingobacteriia</taxon>
        <taxon>Sphingobacteriales</taxon>
        <taxon>Sphingobacteriaceae</taxon>
        <taxon>Mucilaginibacter</taxon>
    </lineage>
</organism>
<dbReference type="Proteomes" id="UP001216139">
    <property type="component" value="Chromosome"/>
</dbReference>
<protein>
    <submittedName>
        <fullName evidence="1">Uncharacterized protein</fullName>
    </submittedName>
</protein>
<keyword evidence="2" id="KW-1185">Reference proteome</keyword>